<evidence type="ECO:0000313" key="4">
    <source>
        <dbReference type="Proteomes" id="UP000182902"/>
    </source>
</evidence>
<dbReference type="Gene3D" id="3.90.550.10">
    <property type="entry name" value="Spore Coat Polysaccharide Biosynthesis Protein SpsA, Chain A"/>
    <property type="match status" value="1"/>
</dbReference>
<dbReference type="InterPro" id="IPR001173">
    <property type="entry name" value="Glyco_trans_2-like"/>
</dbReference>
<feature type="domain" description="Glycosyltransferase 2-like" evidence="2">
    <location>
        <begin position="65"/>
        <end position="176"/>
    </location>
</feature>
<dbReference type="CDD" id="cd04196">
    <property type="entry name" value="GT_2_like_d"/>
    <property type="match status" value="1"/>
</dbReference>
<name>A0A1H3N077_9PSED</name>
<sequence>MVDHRSQVRLLLQTNAVIIPTLLWPISYLPTGYVVRSQRDIVSIFASRSLSNTLPSDVSLANVAVLMCSYNGETFLAEQLDSIERQSHQGWRLFISDDGSKDGSPAIFQHYCNRWGSDRLSVVSGPQKGFVANFLSLTCRSEIQADYFAWCDQDDIWNEDKLQVAVDWLQSQPSNVPALYCGRTKLVGDSGAALGFSPLFALPPHFSNALVQSIAGGNTMVFNQAARDLIIEAGADVIVPSHDWWAYQLVTGAGGVVHYDAVPRMQYRQHDENLIGSNSSWAARLVRLRMIFQGRFYEWNEQNIRALEAMEHRLCEEHRTTLARFKIARSQTLFRRVLGFWSAGLYRQTFMGNLGLIFATLLKKI</sequence>
<organism evidence="3 4">
    <name type="scientific">Pseudomonas salomonii</name>
    <dbReference type="NCBI Taxonomy" id="191391"/>
    <lineage>
        <taxon>Bacteria</taxon>
        <taxon>Pseudomonadati</taxon>
        <taxon>Pseudomonadota</taxon>
        <taxon>Gammaproteobacteria</taxon>
        <taxon>Pseudomonadales</taxon>
        <taxon>Pseudomonadaceae</taxon>
        <taxon>Pseudomonas</taxon>
    </lineage>
</organism>
<keyword evidence="1" id="KW-0472">Membrane</keyword>
<protein>
    <submittedName>
        <fullName evidence="3">Glycosyl transferase family 2</fullName>
    </submittedName>
</protein>
<dbReference type="InterPro" id="IPR029044">
    <property type="entry name" value="Nucleotide-diphossugar_trans"/>
</dbReference>
<keyword evidence="1" id="KW-1003">Cell membrane</keyword>
<evidence type="ECO:0000259" key="2">
    <source>
        <dbReference type="Pfam" id="PF00535"/>
    </source>
</evidence>
<reference evidence="3 4" key="1">
    <citation type="submission" date="2016-10" db="EMBL/GenBank/DDBJ databases">
        <authorList>
            <person name="de Groot N.N."/>
        </authorList>
    </citation>
    <scope>NUCLEOTIDE SEQUENCE [LARGE SCALE GENOMIC DNA]</scope>
    <source>
        <strain evidence="3 4">ICMP 14252</strain>
    </source>
</reference>
<dbReference type="PANTHER" id="PTHR22916:SF3">
    <property type="entry name" value="UDP-GLCNAC:BETAGAL BETA-1,3-N-ACETYLGLUCOSAMINYLTRANSFERASE-LIKE PROTEIN 1"/>
    <property type="match status" value="1"/>
</dbReference>
<keyword evidence="3" id="KW-0808">Transferase</keyword>
<dbReference type="GO" id="GO:0016758">
    <property type="term" value="F:hexosyltransferase activity"/>
    <property type="evidence" value="ECO:0007669"/>
    <property type="project" value="UniProtKB-ARBA"/>
</dbReference>
<accession>A0A1H3N077</accession>
<proteinExistence type="predicted"/>
<dbReference type="EMBL" id="FNOX01000005">
    <property type="protein sequence ID" value="SDY82164.1"/>
    <property type="molecule type" value="Genomic_DNA"/>
</dbReference>
<evidence type="ECO:0000256" key="1">
    <source>
        <dbReference type="ARBA" id="ARBA00022519"/>
    </source>
</evidence>
<keyword evidence="1" id="KW-0997">Cell inner membrane</keyword>
<dbReference type="AlphaFoldDB" id="A0A1H3N077"/>
<evidence type="ECO:0000313" key="3">
    <source>
        <dbReference type="EMBL" id="SDY82164.1"/>
    </source>
</evidence>
<dbReference type="PANTHER" id="PTHR22916">
    <property type="entry name" value="GLYCOSYLTRANSFERASE"/>
    <property type="match status" value="1"/>
</dbReference>
<dbReference type="SUPFAM" id="SSF53448">
    <property type="entry name" value="Nucleotide-diphospho-sugar transferases"/>
    <property type="match status" value="1"/>
</dbReference>
<dbReference type="Pfam" id="PF00535">
    <property type="entry name" value="Glycos_transf_2"/>
    <property type="match status" value="1"/>
</dbReference>
<dbReference type="Proteomes" id="UP000182902">
    <property type="component" value="Unassembled WGS sequence"/>
</dbReference>
<gene>
    <name evidence="3" type="ORF">SAMN05216247_105234</name>
</gene>